<evidence type="ECO:0000313" key="2">
    <source>
        <dbReference type="Proteomes" id="UP000756346"/>
    </source>
</evidence>
<dbReference type="Proteomes" id="UP000756346">
    <property type="component" value="Unassembled WGS sequence"/>
</dbReference>
<protein>
    <submittedName>
        <fullName evidence="1">Uncharacterized protein</fullName>
    </submittedName>
</protein>
<keyword evidence="2" id="KW-1185">Reference proteome</keyword>
<dbReference type="EMBL" id="JAGTJQ010000003">
    <property type="protein sequence ID" value="KAH7035187.1"/>
    <property type="molecule type" value="Genomic_DNA"/>
</dbReference>
<evidence type="ECO:0000313" key="1">
    <source>
        <dbReference type="EMBL" id="KAH7035187.1"/>
    </source>
</evidence>
<comment type="caution">
    <text evidence="1">The sequence shown here is derived from an EMBL/GenBank/DDBJ whole genome shotgun (WGS) entry which is preliminary data.</text>
</comment>
<dbReference type="GeneID" id="70182747"/>
<reference evidence="1" key="1">
    <citation type="journal article" date="2021" name="Nat. Commun.">
        <title>Genetic determinants of endophytism in the Arabidopsis root mycobiome.</title>
        <authorList>
            <person name="Mesny F."/>
            <person name="Miyauchi S."/>
            <person name="Thiergart T."/>
            <person name="Pickel B."/>
            <person name="Atanasova L."/>
            <person name="Karlsson M."/>
            <person name="Huettel B."/>
            <person name="Barry K.W."/>
            <person name="Haridas S."/>
            <person name="Chen C."/>
            <person name="Bauer D."/>
            <person name="Andreopoulos W."/>
            <person name="Pangilinan J."/>
            <person name="LaButti K."/>
            <person name="Riley R."/>
            <person name="Lipzen A."/>
            <person name="Clum A."/>
            <person name="Drula E."/>
            <person name="Henrissat B."/>
            <person name="Kohler A."/>
            <person name="Grigoriev I.V."/>
            <person name="Martin F.M."/>
            <person name="Hacquard S."/>
        </authorList>
    </citation>
    <scope>NUCLEOTIDE SEQUENCE</scope>
    <source>
        <strain evidence="1">MPI-CAGE-CH-0230</strain>
    </source>
</reference>
<name>A0A9P8YDZ8_9PEZI</name>
<organism evidence="1 2">
    <name type="scientific">Microdochium trichocladiopsis</name>
    <dbReference type="NCBI Taxonomy" id="1682393"/>
    <lineage>
        <taxon>Eukaryota</taxon>
        <taxon>Fungi</taxon>
        <taxon>Dikarya</taxon>
        <taxon>Ascomycota</taxon>
        <taxon>Pezizomycotina</taxon>
        <taxon>Sordariomycetes</taxon>
        <taxon>Xylariomycetidae</taxon>
        <taxon>Xylariales</taxon>
        <taxon>Microdochiaceae</taxon>
        <taxon>Microdochium</taxon>
    </lineage>
</organism>
<sequence length="153" mass="17019">MIYTAFYTLLDHSLHSPARTKSTMELCFHPYHYPCLRPCPSPQLAPSASCLRHGPAGPCLCLHPQSRACHCCRCRCRPPREALGASCHQTRRAGHRACSLGSTGWPRGLRRVVHPWRDPGRPRLSVSAQCQCRCQCVASGEGERDMSSLFPAH</sequence>
<dbReference type="AlphaFoldDB" id="A0A9P8YDZ8"/>
<dbReference type="RefSeq" id="XP_046015280.1">
    <property type="nucleotide sequence ID" value="XM_046153201.1"/>
</dbReference>
<accession>A0A9P8YDZ8</accession>
<gene>
    <name evidence="1" type="ORF">B0I36DRAFT_317805</name>
</gene>
<proteinExistence type="predicted"/>